<dbReference type="EMBL" id="CP000153">
    <property type="protein sequence ID" value="ABB44919.1"/>
    <property type="molecule type" value="Genomic_DNA"/>
</dbReference>
<evidence type="ECO:0000313" key="2">
    <source>
        <dbReference type="Proteomes" id="UP000002714"/>
    </source>
</evidence>
<reference evidence="1 2" key="1">
    <citation type="journal article" date="2008" name="Appl. Environ. Microbiol.">
        <title>Genome of the epsilonproteobacterial chemolithoautotroph Sulfurimonas denitrificans.</title>
        <authorList>
            <person name="Sievert S.M."/>
            <person name="Scott K.M."/>
            <person name="Klotz M.G."/>
            <person name="Chain P.S.G."/>
            <person name="Hauser L.J."/>
            <person name="Hemp J."/>
            <person name="Huegler M."/>
            <person name="Land M."/>
            <person name="Lapidus A."/>
            <person name="Larimer F.W."/>
            <person name="Lucas S."/>
            <person name="Malfatti S.A."/>
            <person name="Meyer F."/>
            <person name="Paulsen I.T."/>
            <person name="Ren Q."/>
            <person name="Simon J."/>
            <person name="Bailey K."/>
            <person name="Diaz E."/>
            <person name="Fitzpatrick K.A."/>
            <person name="Glover B."/>
            <person name="Gwatney N."/>
            <person name="Korajkic A."/>
            <person name="Long A."/>
            <person name="Mobberley J.M."/>
            <person name="Pantry S.N."/>
            <person name="Pazder G."/>
            <person name="Peterson S."/>
            <person name="Quintanilla J.D."/>
            <person name="Sprinkle R."/>
            <person name="Stephens J."/>
            <person name="Thomas P."/>
            <person name="Vaughn R."/>
            <person name="Weber M.J."/>
            <person name="Wooten L.L."/>
        </authorList>
    </citation>
    <scope>NUCLEOTIDE SEQUENCE [LARGE SCALE GENOMIC DNA]</scope>
    <source>
        <strain evidence="2">ATCC 33889 / DSM 1251</strain>
    </source>
</reference>
<evidence type="ECO:0000313" key="1">
    <source>
        <dbReference type="EMBL" id="ABB44919.1"/>
    </source>
</evidence>
<keyword evidence="2" id="KW-1185">Reference proteome</keyword>
<dbReference type="OrthoDB" id="5328582at2"/>
<dbReference type="STRING" id="326298.Suden_1642"/>
<name>Q30Q12_SULDN</name>
<dbReference type="eggNOG" id="COG2911">
    <property type="taxonomic scope" value="Bacteria"/>
</dbReference>
<sequence>MKYLAWISAIILFFVVSVYVVAFTPVGNNLIKPIIEAKIQERIKVTTKMENFSLSMSDFKITLELDKGNFIKAEGIYSIFAKSFDFNYEIDFKNLKTLKPLLEMPLNGAFKTDGVVRGDLAFMKIDGKSDVAQSDTSYHVELSDLNPTSIIANMKNAKLSLLLYLGAKNPYAAADVNLDINLKSITPHKLDGDVKLVTKNGVINPEFMKSDFNVTVPKSSFDMSLDAKLKGDDLVYSCDLTSNLFKINSSGNLTPEPFKADLKYALDVENLEVLKPITNADIRGALKLNGTLSGDRNRLLVRANSDVAASQTTLEAVLKDFTPISLRAKITDLDIAKLLYMIKQPHYADALFSMEADISDARTDSLRGEVKSTLRNGVFDSAYLTKAYKFSSPMPKSTFSSNTTTILGDGIADTKVDFKSNLANLDIKSAKLNMKDASLKSDYVVSISDLNSLYFVTAQHLRGSFIANGEISKAKNLDFTLYSNSSGGKLEAKLHNDDFSATLSDIKTTKLLYMLMHPELFDGTLNAKIDYNLAQSKGTFDGELINLMFAKNQTFDLIKQFTKVDMYRENFNGKIGAKIEKENILASLDLHSKETALKTKDAKLNTKTNQMNSDLSIVIKNDTINANLSGSMDSPKVSIDLEKFLKSETGKKVIDKVEKLFKKLF</sequence>
<dbReference type="KEGG" id="tdn:Suden_1642"/>
<evidence type="ECO:0008006" key="3">
    <source>
        <dbReference type="Google" id="ProtNLM"/>
    </source>
</evidence>
<dbReference type="RefSeq" id="WP_011373260.1">
    <property type="nucleotide sequence ID" value="NC_007575.1"/>
</dbReference>
<protein>
    <recommendedName>
        <fullName evidence="3">Outer membrane protein</fullName>
    </recommendedName>
</protein>
<organism evidence="1 2">
    <name type="scientific">Sulfurimonas denitrificans (strain ATCC 33889 / DSM 1251)</name>
    <name type="common">Thiomicrospira denitrificans (strain ATCC 33889 / DSM 1251)</name>
    <dbReference type="NCBI Taxonomy" id="326298"/>
    <lineage>
        <taxon>Bacteria</taxon>
        <taxon>Pseudomonadati</taxon>
        <taxon>Campylobacterota</taxon>
        <taxon>Epsilonproteobacteria</taxon>
        <taxon>Campylobacterales</taxon>
        <taxon>Sulfurimonadaceae</taxon>
        <taxon>Sulfurimonas</taxon>
    </lineage>
</organism>
<accession>Q30Q12</accession>
<gene>
    <name evidence="1" type="ordered locus">Suden_1642</name>
</gene>
<dbReference type="AlphaFoldDB" id="Q30Q12"/>
<dbReference type="HOGENOM" id="CLU_024686_1_0_7"/>
<dbReference type="Proteomes" id="UP000002714">
    <property type="component" value="Chromosome"/>
</dbReference>
<proteinExistence type="predicted"/>